<evidence type="ECO:0000313" key="7">
    <source>
        <dbReference type="Proteomes" id="UP000708208"/>
    </source>
</evidence>
<dbReference type="Pfam" id="PF00501">
    <property type="entry name" value="AMP-binding"/>
    <property type="match status" value="1"/>
</dbReference>
<comment type="similarity">
    <text evidence="2">Belongs to the ATP-dependent AMP-binding enzyme family.</text>
</comment>
<dbReference type="PROSITE" id="PS00455">
    <property type="entry name" value="AMP_BINDING"/>
    <property type="match status" value="1"/>
</dbReference>
<feature type="domain" description="AMP-binding enzyme C-terminal" evidence="5">
    <location>
        <begin position="476"/>
        <end position="550"/>
    </location>
</feature>
<dbReference type="Proteomes" id="UP000708208">
    <property type="component" value="Unassembled WGS sequence"/>
</dbReference>
<feature type="non-terminal residue" evidence="6">
    <location>
        <position position="1"/>
    </location>
</feature>
<dbReference type="OrthoDB" id="10253869at2759"/>
<sequence>VLACLKVTTVKNKRCEIRQWNLTAGVSIRQNNFSTVPVLDPNIVKSTVPDTASVKNVTLPELFRSQSNVLPGSRTAFECAVTGLKYSRDEVLRYGRSFGAALLQAGLKRGDIVAILLPNCPQYSVVVMGLLDTGIIGSQINPAYTPPEITSLVAQSEAKAIITLTVFVPLAQHIQGLSKGSIKNIIVVGETTEGCHSFNEMIKTDPMGAEFLEGSKIDTSNETAMILWSSGTTGPPKGAMITHENIATSVLSLAQKEISDFRYGEERLFGLIPMFHIYGSIAMLYCSLYGGATVTTLPKFDPALFTQALKATKPTFLHLVPPLVSFIVANPAITKEDLAATHTLVCGAAAAGPVVINRLLEKAGDQIFFQEGFGMTESSGLSHIILRETHNSRIGSIGHPVSNTMSKIICVETGKTLGPGENGEICVKGPHVMKGYLNNDEATKNTIDEDEEGLFYVVDRLKELIKVKGLQVAPSELEDVLRTHDNVADVAVIGIPDERSGELPRAYIVSKGQVTDKEIQAFLKGRVAEHKQLDGGVEFVESIPKSASGKILRREIMQMYKNKAN</sequence>
<dbReference type="GO" id="GO:0016405">
    <property type="term" value="F:CoA-ligase activity"/>
    <property type="evidence" value="ECO:0007669"/>
    <property type="project" value="TreeGrafter"/>
</dbReference>
<proteinExistence type="inferred from homology"/>
<keyword evidence="7" id="KW-1185">Reference proteome</keyword>
<evidence type="ECO:0000256" key="3">
    <source>
        <dbReference type="ARBA" id="ARBA00023140"/>
    </source>
</evidence>
<name>A0A8J2LTN5_9HEXA</name>
<organism evidence="6 7">
    <name type="scientific">Allacma fusca</name>
    <dbReference type="NCBI Taxonomy" id="39272"/>
    <lineage>
        <taxon>Eukaryota</taxon>
        <taxon>Metazoa</taxon>
        <taxon>Ecdysozoa</taxon>
        <taxon>Arthropoda</taxon>
        <taxon>Hexapoda</taxon>
        <taxon>Collembola</taxon>
        <taxon>Symphypleona</taxon>
        <taxon>Sminthuridae</taxon>
        <taxon>Allacma</taxon>
    </lineage>
</organism>
<evidence type="ECO:0000259" key="4">
    <source>
        <dbReference type="Pfam" id="PF00501"/>
    </source>
</evidence>
<gene>
    <name evidence="6" type="ORF">AFUS01_LOCUS45628</name>
</gene>
<protein>
    <recommendedName>
        <fullName evidence="8">4-coumarate--CoA ligase</fullName>
    </recommendedName>
</protein>
<keyword evidence="3" id="KW-0576">Peroxisome</keyword>
<comment type="caution">
    <text evidence="6">The sequence shown here is derived from an EMBL/GenBank/DDBJ whole genome shotgun (WGS) entry which is preliminary data.</text>
</comment>
<dbReference type="PANTHER" id="PTHR24096:SF422">
    <property type="entry name" value="BCDNA.GH02901"/>
    <property type="match status" value="1"/>
</dbReference>
<evidence type="ECO:0000256" key="1">
    <source>
        <dbReference type="ARBA" id="ARBA00004275"/>
    </source>
</evidence>
<dbReference type="Pfam" id="PF13193">
    <property type="entry name" value="AMP-binding_C"/>
    <property type="match status" value="1"/>
</dbReference>
<dbReference type="InterPro" id="IPR025110">
    <property type="entry name" value="AMP-bd_C"/>
</dbReference>
<comment type="subcellular location">
    <subcellularLocation>
        <location evidence="1">Peroxisome</location>
    </subcellularLocation>
</comment>
<dbReference type="AlphaFoldDB" id="A0A8J2LTN5"/>
<dbReference type="FunFam" id="3.30.300.30:FF:000007">
    <property type="entry name" value="4-coumarate--CoA ligase 2"/>
    <property type="match status" value="1"/>
</dbReference>
<dbReference type="InterPro" id="IPR000873">
    <property type="entry name" value="AMP-dep_synth/lig_dom"/>
</dbReference>
<evidence type="ECO:0000313" key="6">
    <source>
        <dbReference type="EMBL" id="CAG7836377.1"/>
    </source>
</evidence>
<accession>A0A8J2LTN5</accession>
<evidence type="ECO:0008006" key="8">
    <source>
        <dbReference type="Google" id="ProtNLM"/>
    </source>
</evidence>
<evidence type="ECO:0000259" key="5">
    <source>
        <dbReference type="Pfam" id="PF13193"/>
    </source>
</evidence>
<dbReference type="EMBL" id="CAJVCH010571001">
    <property type="protein sequence ID" value="CAG7836377.1"/>
    <property type="molecule type" value="Genomic_DNA"/>
</dbReference>
<dbReference type="GO" id="GO:0005777">
    <property type="term" value="C:peroxisome"/>
    <property type="evidence" value="ECO:0007669"/>
    <property type="project" value="UniProtKB-SubCell"/>
</dbReference>
<reference evidence="6" key="1">
    <citation type="submission" date="2021-06" db="EMBL/GenBank/DDBJ databases">
        <authorList>
            <person name="Hodson N. C."/>
            <person name="Mongue J. A."/>
            <person name="Jaron S. K."/>
        </authorList>
    </citation>
    <scope>NUCLEOTIDE SEQUENCE</scope>
</reference>
<feature type="domain" description="AMP-dependent synthetase/ligase" evidence="4">
    <location>
        <begin position="68"/>
        <end position="437"/>
    </location>
</feature>
<dbReference type="InterPro" id="IPR020845">
    <property type="entry name" value="AMP-binding_CS"/>
</dbReference>
<evidence type="ECO:0000256" key="2">
    <source>
        <dbReference type="ARBA" id="ARBA00006432"/>
    </source>
</evidence>
<dbReference type="PANTHER" id="PTHR24096">
    <property type="entry name" value="LONG-CHAIN-FATTY-ACID--COA LIGASE"/>
    <property type="match status" value="1"/>
</dbReference>